<gene>
    <name evidence="5" type="ORF">GD597_09905</name>
</gene>
<keyword evidence="2" id="KW-0808">Transferase</keyword>
<dbReference type="InterPro" id="IPR029056">
    <property type="entry name" value="Ribokinase-like"/>
</dbReference>
<feature type="domain" description="Carbohydrate kinase PfkB" evidence="4">
    <location>
        <begin position="6"/>
        <end position="316"/>
    </location>
</feature>
<dbReference type="InterPro" id="IPR052700">
    <property type="entry name" value="Carb_kinase_PfkB-like"/>
</dbReference>
<dbReference type="EMBL" id="WHPF01000006">
    <property type="protein sequence ID" value="NNV55773.1"/>
    <property type="molecule type" value="Genomic_DNA"/>
</dbReference>
<evidence type="ECO:0000313" key="6">
    <source>
        <dbReference type="Proteomes" id="UP000598971"/>
    </source>
</evidence>
<dbReference type="PANTHER" id="PTHR43320">
    <property type="entry name" value="SUGAR KINASE"/>
    <property type="match status" value="1"/>
</dbReference>
<name>A0A8J8JTC6_9BACT</name>
<dbReference type="CDD" id="cd01166">
    <property type="entry name" value="KdgK"/>
    <property type="match status" value="1"/>
</dbReference>
<proteinExistence type="inferred from homology"/>
<dbReference type="AlphaFoldDB" id="A0A8J8JTC6"/>
<dbReference type="InterPro" id="IPR011611">
    <property type="entry name" value="PfkB_dom"/>
</dbReference>
<keyword evidence="3 5" id="KW-0418">Kinase</keyword>
<sequence length="343" mass="37622">MESKGKILSFGELLLRICPDVEGEWLQQKQLPFYVGGAEANVAVALALWQTPVAYCTVVPDNLMVKQIAAMLEKKGVDTGTIIYAGDKLGLYFLPKGKDLKNAGVIYDRSNSSFAGIKAGTIDWDKIFDGVGWFNFSAIAPAISTNTAAICKDALQAARQKGITISVDLNYRAKLWQYGVAPIDIMPDLLQYCHVVMGNIWAAEKMLGIAFNNPLSANAAKADYILQALDTGNKMQAMFPNVEVVANTFRFTNNEGLSYFTTLQSGNNLHESITYNTSTIIDQVGSGDCFMAGVIYGLYYAKTYQETLDFATAAAFSKLFTEGDFTNKTINDIEQFKLAYAHK</sequence>
<organism evidence="5 6">
    <name type="scientific">Limnovirga soli</name>
    <dbReference type="NCBI Taxonomy" id="2656915"/>
    <lineage>
        <taxon>Bacteria</taxon>
        <taxon>Pseudomonadati</taxon>
        <taxon>Bacteroidota</taxon>
        <taxon>Chitinophagia</taxon>
        <taxon>Chitinophagales</taxon>
        <taxon>Chitinophagaceae</taxon>
        <taxon>Limnovirga</taxon>
    </lineage>
</organism>
<reference evidence="5" key="1">
    <citation type="submission" date="2019-10" db="EMBL/GenBank/DDBJ databases">
        <title>Draft genome sequence of Panacibacter sp. KCS-6.</title>
        <authorList>
            <person name="Yim K.J."/>
        </authorList>
    </citation>
    <scope>NUCLEOTIDE SEQUENCE</scope>
    <source>
        <strain evidence="5">KCS-6</strain>
    </source>
</reference>
<evidence type="ECO:0000256" key="1">
    <source>
        <dbReference type="ARBA" id="ARBA00010688"/>
    </source>
</evidence>
<evidence type="ECO:0000259" key="4">
    <source>
        <dbReference type="Pfam" id="PF00294"/>
    </source>
</evidence>
<evidence type="ECO:0000256" key="3">
    <source>
        <dbReference type="ARBA" id="ARBA00022777"/>
    </source>
</evidence>
<accession>A0A8J8JTC6</accession>
<comment type="similarity">
    <text evidence="1">Belongs to the carbohydrate kinase PfkB family.</text>
</comment>
<protein>
    <submittedName>
        <fullName evidence="5">Sugar kinase</fullName>
    </submittedName>
</protein>
<dbReference type="PANTHER" id="PTHR43320:SF2">
    <property type="entry name" value="2-DEHYDRO-3-DEOXYGLUCONOKINASE_2-DEHYDRO-3-DEOXYGALACTONOKINASE"/>
    <property type="match status" value="1"/>
</dbReference>
<dbReference type="Proteomes" id="UP000598971">
    <property type="component" value="Unassembled WGS sequence"/>
</dbReference>
<keyword evidence="6" id="KW-1185">Reference proteome</keyword>
<dbReference type="Gene3D" id="3.40.1190.20">
    <property type="match status" value="1"/>
</dbReference>
<dbReference type="GO" id="GO:0016301">
    <property type="term" value="F:kinase activity"/>
    <property type="evidence" value="ECO:0007669"/>
    <property type="project" value="UniProtKB-KW"/>
</dbReference>
<dbReference type="SUPFAM" id="SSF53613">
    <property type="entry name" value="Ribokinase-like"/>
    <property type="match status" value="1"/>
</dbReference>
<evidence type="ECO:0000313" key="5">
    <source>
        <dbReference type="EMBL" id="NNV55773.1"/>
    </source>
</evidence>
<evidence type="ECO:0000256" key="2">
    <source>
        <dbReference type="ARBA" id="ARBA00022679"/>
    </source>
</evidence>
<comment type="caution">
    <text evidence="5">The sequence shown here is derived from an EMBL/GenBank/DDBJ whole genome shotgun (WGS) entry which is preliminary data.</text>
</comment>
<dbReference type="Pfam" id="PF00294">
    <property type="entry name" value="PfkB"/>
    <property type="match status" value="1"/>
</dbReference>